<evidence type="ECO:0000313" key="2">
    <source>
        <dbReference type="EMBL" id="KNF01818.1"/>
    </source>
</evidence>
<evidence type="ECO:0000313" key="3">
    <source>
        <dbReference type="Proteomes" id="UP000054564"/>
    </source>
</evidence>
<feature type="compositionally biased region" description="Polar residues" evidence="1">
    <location>
        <begin position="62"/>
        <end position="83"/>
    </location>
</feature>
<gene>
    <name evidence="2" type="ORF">PSTG_04937</name>
</gene>
<reference evidence="3" key="1">
    <citation type="submission" date="2014-03" db="EMBL/GenBank/DDBJ databases">
        <title>The Genome Sequence of Puccinia striiformis f. sp. tritici PST-78.</title>
        <authorList>
            <consortium name="The Broad Institute Genome Sequencing Platform"/>
            <person name="Cuomo C."/>
            <person name="Hulbert S."/>
            <person name="Chen X."/>
            <person name="Walker B."/>
            <person name="Young S.K."/>
            <person name="Zeng Q."/>
            <person name="Gargeya S."/>
            <person name="Fitzgerald M."/>
            <person name="Haas B."/>
            <person name="Abouelleil A."/>
            <person name="Alvarado L."/>
            <person name="Arachchi H.M."/>
            <person name="Berlin A.M."/>
            <person name="Chapman S.B."/>
            <person name="Goldberg J."/>
            <person name="Griggs A."/>
            <person name="Gujja S."/>
            <person name="Hansen M."/>
            <person name="Howarth C."/>
            <person name="Imamovic A."/>
            <person name="Larimer J."/>
            <person name="McCowan C."/>
            <person name="Montmayeur A."/>
            <person name="Murphy C."/>
            <person name="Neiman D."/>
            <person name="Pearson M."/>
            <person name="Priest M."/>
            <person name="Roberts A."/>
            <person name="Saif S."/>
            <person name="Shea T."/>
            <person name="Sisk P."/>
            <person name="Sykes S."/>
            <person name="Wortman J."/>
            <person name="Nusbaum C."/>
            <person name="Birren B."/>
        </authorList>
    </citation>
    <scope>NUCLEOTIDE SEQUENCE [LARGE SCALE GENOMIC DNA]</scope>
    <source>
        <strain evidence="3">race PST-78</strain>
    </source>
</reference>
<accession>A0A0L0VRA5</accession>
<name>A0A0L0VRA5_9BASI</name>
<sequence>MAMSKNCVDRPVRELLGQASRRICRTGRSKQLSLHELIAWTCRSNETPDEPVQPVIGHGRPTSRQTALSKQLTGGPSARTGQFNLLSDGHVQELRGQAGPRTARTGQSEDLSDREVQAVSSGSVWRSMIILKSPWISQKGQVLKCPIDKPSKGCNLGI</sequence>
<dbReference type="AlphaFoldDB" id="A0A0L0VRA5"/>
<feature type="region of interest" description="Disordered" evidence="1">
    <location>
        <begin position="48"/>
        <end position="83"/>
    </location>
</feature>
<dbReference type="EMBL" id="AJIL01000027">
    <property type="protein sequence ID" value="KNF01818.1"/>
    <property type="molecule type" value="Genomic_DNA"/>
</dbReference>
<evidence type="ECO:0000256" key="1">
    <source>
        <dbReference type="SAM" id="MobiDB-lite"/>
    </source>
</evidence>
<protein>
    <submittedName>
        <fullName evidence="2">Uncharacterized protein</fullName>
    </submittedName>
</protein>
<organism evidence="2 3">
    <name type="scientific">Puccinia striiformis f. sp. tritici PST-78</name>
    <dbReference type="NCBI Taxonomy" id="1165861"/>
    <lineage>
        <taxon>Eukaryota</taxon>
        <taxon>Fungi</taxon>
        <taxon>Dikarya</taxon>
        <taxon>Basidiomycota</taxon>
        <taxon>Pucciniomycotina</taxon>
        <taxon>Pucciniomycetes</taxon>
        <taxon>Pucciniales</taxon>
        <taxon>Pucciniaceae</taxon>
        <taxon>Puccinia</taxon>
    </lineage>
</organism>
<keyword evidence="3" id="KW-1185">Reference proteome</keyword>
<comment type="caution">
    <text evidence="2">The sequence shown here is derived from an EMBL/GenBank/DDBJ whole genome shotgun (WGS) entry which is preliminary data.</text>
</comment>
<proteinExistence type="predicted"/>
<dbReference type="Proteomes" id="UP000054564">
    <property type="component" value="Unassembled WGS sequence"/>
</dbReference>